<name>A0A6M1KU54_9ACTN</name>
<evidence type="ECO:0000313" key="3">
    <source>
        <dbReference type="Proteomes" id="UP000478148"/>
    </source>
</evidence>
<reference evidence="2 3" key="1">
    <citation type="submission" date="2020-02" db="EMBL/GenBank/DDBJ databases">
        <title>Draft Genome Sequence of Verrucosispora sp. Strain CWR15, Isolated from Gulf of Mexico Sponge.</title>
        <authorList>
            <person name="Kennedy S.J."/>
            <person name="Cella E."/>
            <person name="Azarian T."/>
            <person name="Baker B.J."/>
            <person name="Shaw L.N."/>
        </authorList>
    </citation>
    <scope>NUCLEOTIDE SEQUENCE [LARGE SCALE GENOMIC DNA]</scope>
    <source>
        <strain evidence="2 3">CWR15</strain>
    </source>
</reference>
<protein>
    <submittedName>
        <fullName evidence="2">Lasso peptide biosynthesis B2 protein</fullName>
    </submittedName>
</protein>
<comment type="caution">
    <text evidence="2">The sequence shown here is derived from an EMBL/GenBank/DDBJ whole genome shotgun (WGS) entry which is preliminary data.</text>
</comment>
<dbReference type="RefSeq" id="WP_164445456.1">
    <property type="nucleotide sequence ID" value="NZ_SAIY01000001.1"/>
</dbReference>
<sequence length="134" mass="14412">MTRPSTIALALEAAARLTTAQILVAVCSGPRLMRLLGPVERSDTATEDACPRWPAARRVARVVDRVGNLLPWHPVCLPRAMTTRAMLRRRAIPCELHLGVTSTAPLAAHAWVTVGGRVVQGGSVEHVTPLATLR</sequence>
<accession>A0A6M1KU54</accession>
<dbReference type="AlphaFoldDB" id="A0A6M1KU54"/>
<dbReference type="InterPro" id="IPR032708">
    <property type="entry name" value="McjB_C"/>
</dbReference>
<evidence type="ECO:0000259" key="1">
    <source>
        <dbReference type="Pfam" id="PF13471"/>
    </source>
</evidence>
<dbReference type="Pfam" id="PF13471">
    <property type="entry name" value="Transglut_core3"/>
    <property type="match status" value="1"/>
</dbReference>
<dbReference type="EMBL" id="SAIY01000001">
    <property type="protein sequence ID" value="NGM11569.1"/>
    <property type="molecule type" value="Genomic_DNA"/>
</dbReference>
<proteinExistence type="predicted"/>
<gene>
    <name evidence="2" type="ORF">ENC19_02150</name>
</gene>
<dbReference type="Proteomes" id="UP000478148">
    <property type="component" value="Unassembled WGS sequence"/>
</dbReference>
<evidence type="ECO:0000313" key="2">
    <source>
        <dbReference type="EMBL" id="NGM11569.1"/>
    </source>
</evidence>
<keyword evidence="3" id="KW-1185">Reference proteome</keyword>
<organism evidence="2 3">
    <name type="scientific">Verrucosispora sioxanthis</name>
    <dbReference type="NCBI Taxonomy" id="2499994"/>
    <lineage>
        <taxon>Bacteria</taxon>
        <taxon>Bacillati</taxon>
        <taxon>Actinomycetota</taxon>
        <taxon>Actinomycetes</taxon>
        <taxon>Micromonosporales</taxon>
        <taxon>Micromonosporaceae</taxon>
        <taxon>Micromonospora</taxon>
    </lineage>
</organism>
<feature type="domain" description="Microcin J25-processing protein McjB C-terminal" evidence="1">
    <location>
        <begin position="38"/>
        <end position="131"/>
    </location>
</feature>
<dbReference type="NCBIfam" id="NF033537">
    <property type="entry name" value="lasso_biosyn_B2"/>
    <property type="match status" value="1"/>
</dbReference>
<dbReference type="InterPro" id="IPR053521">
    <property type="entry name" value="McjB-like"/>
</dbReference>